<dbReference type="Gene3D" id="3.40.50.2300">
    <property type="match status" value="2"/>
</dbReference>
<dbReference type="CDD" id="cd01536">
    <property type="entry name" value="PBP1_ABC_sugar_binding-like"/>
    <property type="match status" value="1"/>
</dbReference>
<feature type="signal peptide" evidence="3">
    <location>
        <begin position="1"/>
        <end position="29"/>
    </location>
</feature>
<dbReference type="InterPro" id="IPR028082">
    <property type="entry name" value="Peripla_BP_I"/>
</dbReference>
<keyword evidence="5" id="KW-0813">Transport</keyword>
<evidence type="ECO:0000313" key="5">
    <source>
        <dbReference type="EMBL" id="MBM7470482.1"/>
    </source>
</evidence>
<dbReference type="PROSITE" id="PS51257">
    <property type="entry name" value="PROKAR_LIPOPROTEIN"/>
    <property type="match status" value="1"/>
</dbReference>
<dbReference type="Pfam" id="PF13407">
    <property type="entry name" value="Peripla_BP_4"/>
    <property type="match status" value="1"/>
</dbReference>
<gene>
    <name evidence="5" type="ORF">JOE66_000116</name>
</gene>
<protein>
    <submittedName>
        <fullName evidence="5">ABC-type sugar transport system substrate-binding protein</fullName>
    </submittedName>
</protein>
<sequence>MKHSRIRWGVGAVSAGTALVFVLSGCASGSTPQASKDANTFSVIYSVDKIDENQTAYIKFMTDEVAVLNAKGKHITFESYDANGSVDKQISDVQTALQKHPDVMIFSAVDPAGSLPAVQAAKDAGVKTIDFRPSDPEPDVYDVAFGASEKDYAAATTDWMKSLLDADPKLTLNVGLIYGAAAQTPQLIREDGVKAFATANPDRVKIIGEQYGNWQTDIAQNTTADWLQSHPEVNLISAANSTMGQGASNALTTAGVRNKVLVSGYDINQSSLDAVKSGAIDFTTGVLGPDYGQIIDVAAGLMDGSFTDKVYSIKPVYSVTTTNVDDVISKLKG</sequence>
<dbReference type="InterPro" id="IPR050555">
    <property type="entry name" value="Bact_Solute-Bind_Prot2"/>
</dbReference>
<comment type="caution">
    <text evidence="5">The sequence shown here is derived from an EMBL/GenBank/DDBJ whole genome shotgun (WGS) entry which is preliminary data.</text>
</comment>
<accession>A0ABS2L078</accession>
<dbReference type="InterPro" id="IPR025997">
    <property type="entry name" value="SBP_2_dom"/>
</dbReference>
<evidence type="ECO:0000256" key="1">
    <source>
        <dbReference type="ARBA" id="ARBA00004196"/>
    </source>
</evidence>
<dbReference type="PANTHER" id="PTHR30036">
    <property type="entry name" value="D-XYLOSE-BINDING PERIPLASMIC PROTEIN"/>
    <property type="match status" value="1"/>
</dbReference>
<comment type="similarity">
    <text evidence="2">Belongs to the bacterial solute-binding protein 2 family.</text>
</comment>
<evidence type="ECO:0000256" key="2">
    <source>
        <dbReference type="ARBA" id="ARBA00007639"/>
    </source>
</evidence>
<dbReference type="EMBL" id="JAFBBU010000001">
    <property type="protein sequence ID" value="MBM7470482.1"/>
    <property type="molecule type" value="Genomic_DNA"/>
</dbReference>
<dbReference type="RefSeq" id="WP_205106230.1">
    <property type="nucleotide sequence ID" value="NZ_BAAAHT010000001.1"/>
</dbReference>
<name>A0ABS2L078_9MICO</name>
<dbReference type="Proteomes" id="UP000776164">
    <property type="component" value="Unassembled WGS sequence"/>
</dbReference>
<dbReference type="SUPFAM" id="SSF53822">
    <property type="entry name" value="Periplasmic binding protein-like I"/>
    <property type="match status" value="1"/>
</dbReference>
<feature type="domain" description="Periplasmic binding protein" evidence="4">
    <location>
        <begin position="65"/>
        <end position="293"/>
    </location>
</feature>
<organism evidence="5 6">
    <name type="scientific">Subtercola frigoramans</name>
    <dbReference type="NCBI Taxonomy" id="120298"/>
    <lineage>
        <taxon>Bacteria</taxon>
        <taxon>Bacillati</taxon>
        <taxon>Actinomycetota</taxon>
        <taxon>Actinomycetes</taxon>
        <taxon>Micrococcales</taxon>
        <taxon>Microbacteriaceae</taxon>
        <taxon>Subtercola</taxon>
    </lineage>
</organism>
<feature type="chain" id="PRO_5046345946" evidence="3">
    <location>
        <begin position="30"/>
        <end position="333"/>
    </location>
</feature>
<keyword evidence="5" id="KW-0762">Sugar transport</keyword>
<evidence type="ECO:0000313" key="6">
    <source>
        <dbReference type="Proteomes" id="UP000776164"/>
    </source>
</evidence>
<proteinExistence type="inferred from homology"/>
<evidence type="ECO:0000259" key="4">
    <source>
        <dbReference type="Pfam" id="PF13407"/>
    </source>
</evidence>
<keyword evidence="3" id="KW-0732">Signal</keyword>
<reference evidence="5 6" key="1">
    <citation type="submission" date="2021-01" db="EMBL/GenBank/DDBJ databases">
        <title>Sequencing the genomes of 1000 actinobacteria strains.</title>
        <authorList>
            <person name="Klenk H.-P."/>
        </authorList>
    </citation>
    <scope>NUCLEOTIDE SEQUENCE [LARGE SCALE GENOMIC DNA]</scope>
    <source>
        <strain evidence="5 6">DSM 13057</strain>
    </source>
</reference>
<keyword evidence="6" id="KW-1185">Reference proteome</keyword>
<dbReference type="PANTHER" id="PTHR30036:SF7">
    <property type="entry name" value="ABC TRANSPORTER PERIPLASMIC-BINDING PROTEIN YPHF"/>
    <property type="match status" value="1"/>
</dbReference>
<evidence type="ECO:0000256" key="3">
    <source>
        <dbReference type="SAM" id="SignalP"/>
    </source>
</evidence>
<comment type="subcellular location">
    <subcellularLocation>
        <location evidence="1">Cell envelope</location>
    </subcellularLocation>
</comment>